<dbReference type="FunFam" id="3.40.1090.10:FF:000010">
    <property type="entry name" value="Lysophospholipase"/>
    <property type="match status" value="1"/>
</dbReference>
<evidence type="ECO:0000256" key="6">
    <source>
        <dbReference type="ARBA" id="ARBA00023098"/>
    </source>
</evidence>
<evidence type="ECO:0000313" key="13">
    <source>
        <dbReference type="Proteomes" id="UP000094565"/>
    </source>
</evidence>
<feature type="chain" id="PRO_5008446309" description="Lysophospholipase" evidence="10">
    <location>
        <begin position="21"/>
        <end position="633"/>
    </location>
</feature>
<dbReference type="GO" id="GO:0005576">
    <property type="term" value="C:extracellular region"/>
    <property type="evidence" value="ECO:0007669"/>
    <property type="project" value="TreeGrafter"/>
</dbReference>
<keyword evidence="13" id="KW-1185">Reference proteome</keyword>
<keyword evidence="7" id="KW-0325">Glycoprotein</keyword>
<evidence type="ECO:0000256" key="9">
    <source>
        <dbReference type="PROSITE-ProRule" id="PRU00555"/>
    </source>
</evidence>
<evidence type="ECO:0000259" key="11">
    <source>
        <dbReference type="PROSITE" id="PS51210"/>
    </source>
</evidence>
<evidence type="ECO:0000256" key="1">
    <source>
        <dbReference type="ARBA" id="ARBA00008780"/>
    </source>
</evidence>
<dbReference type="GO" id="GO:0046475">
    <property type="term" value="P:glycerophospholipid catabolic process"/>
    <property type="evidence" value="ECO:0007669"/>
    <property type="project" value="TreeGrafter"/>
</dbReference>
<dbReference type="EMBL" id="CP014585">
    <property type="protein sequence ID" value="ANZ75299.1"/>
    <property type="molecule type" value="Genomic_DNA"/>
</dbReference>
<keyword evidence="5 9" id="KW-0442">Lipid degradation</keyword>
<proteinExistence type="inferred from homology"/>
<protein>
    <recommendedName>
        <fullName evidence="2 10">Lysophospholipase</fullName>
        <ecNumber evidence="2 10">3.1.1.5</ecNumber>
    </recommendedName>
</protein>
<dbReference type="GO" id="GO:0005783">
    <property type="term" value="C:endoplasmic reticulum"/>
    <property type="evidence" value="ECO:0007669"/>
    <property type="project" value="TreeGrafter"/>
</dbReference>
<dbReference type="SUPFAM" id="SSF52151">
    <property type="entry name" value="FabD/lysophospholipase-like"/>
    <property type="match status" value="1"/>
</dbReference>
<name>A0A1B2JBD5_PICPA</name>
<dbReference type="CDD" id="cd07203">
    <property type="entry name" value="cPLA2_Fungal_PLB"/>
    <property type="match status" value="1"/>
</dbReference>
<comment type="similarity">
    <text evidence="1 10">Belongs to the lysophospholipase family.</text>
</comment>
<feature type="signal peptide" evidence="10">
    <location>
        <begin position="1"/>
        <end position="20"/>
    </location>
</feature>
<keyword evidence="4 9" id="KW-0378">Hydrolase</keyword>
<dbReference type="Pfam" id="PF01735">
    <property type="entry name" value="PLA2_B"/>
    <property type="match status" value="1"/>
</dbReference>
<dbReference type="GO" id="GO:0004622">
    <property type="term" value="F:phosphatidylcholine lysophospholipase activity"/>
    <property type="evidence" value="ECO:0007669"/>
    <property type="project" value="UniProtKB-EC"/>
</dbReference>
<evidence type="ECO:0000256" key="10">
    <source>
        <dbReference type="RuleBase" id="RU362103"/>
    </source>
</evidence>
<organism evidence="12 13">
    <name type="scientific">Komagataella pastoris</name>
    <name type="common">Yeast</name>
    <name type="synonym">Pichia pastoris</name>
    <dbReference type="NCBI Taxonomy" id="4922"/>
    <lineage>
        <taxon>Eukaryota</taxon>
        <taxon>Fungi</taxon>
        <taxon>Dikarya</taxon>
        <taxon>Ascomycota</taxon>
        <taxon>Saccharomycotina</taxon>
        <taxon>Pichiomycetes</taxon>
        <taxon>Pichiales</taxon>
        <taxon>Pichiaceae</taxon>
        <taxon>Komagataella</taxon>
    </lineage>
</organism>
<feature type="domain" description="PLA2c" evidence="11">
    <location>
        <begin position="33"/>
        <end position="580"/>
    </location>
</feature>
<dbReference type="PANTHER" id="PTHR10728:SF33">
    <property type="entry name" value="LYSOPHOSPHOLIPASE 1-RELATED"/>
    <property type="match status" value="1"/>
</dbReference>
<dbReference type="Gene3D" id="3.40.1090.10">
    <property type="entry name" value="Cytosolic phospholipase A2 catalytic domain"/>
    <property type="match status" value="1"/>
</dbReference>
<dbReference type="GO" id="GO:0005886">
    <property type="term" value="C:plasma membrane"/>
    <property type="evidence" value="ECO:0007669"/>
    <property type="project" value="TreeGrafter"/>
</dbReference>
<comment type="catalytic activity">
    <reaction evidence="10">
        <text>a 1-acyl-sn-glycero-3-phosphocholine + H2O = sn-glycerol 3-phosphocholine + a fatty acid + H(+)</text>
        <dbReference type="Rhea" id="RHEA:15177"/>
        <dbReference type="ChEBI" id="CHEBI:15377"/>
        <dbReference type="ChEBI" id="CHEBI:15378"/>
        <dbReference type="ChEBI" id="CHEBI:16870"/>
        <dbReference type="ChEBI" id="CHEBI:28868"/>
        <dbReference type="ChEBI" id="CHEBI:58168"/>
        <dbReference type="EC" id="3.1.1.5"/>
    </reaction>
</comment>
<dbReference type="InterPro" id="IPR002642">
    <property type="entry name" value="LysoPLipase_cat_dom"/>
</dbReference>
<dbReference type="InterPro" id="IPR016035">
    <property type="entry name" value="Acyl_Trfase/lysoPLipase"/>
</dbReference>
<comment type="function">
    <text evidence="8">Catalyzes the release of fatty acids from lysophospholipids. Phospholipase B may well contribute to pathogenicity by abetting the fungus in damaging and traversing host cell membranes, processes which likely increase the rapidity of disseminated infection.</text>
</comment>
<dbReference type="GO" id="GO:0004623">
    <property type="term" value="F:phospholipase A2 activity"/>
    <property type="evidence" value="ECO:0007669"/>
    <property type="project" value="TreeGrafter"/>
</dbReference>
<gene>
    <name evidence="12" type="primary">PLB3</name>
    <name evidence="12" type="ORF">ATY40_BA7503164</name>
</gene>
<evidence type="ECO:0000313" key="12">
    <source>
        <dbReference type="EMBL" id="ANZ75299.1"/>
    </source>
</evidence>
<evidence type="ECO:0000256" key="4">
    <source>
        <dbReference type="ARBA" id="ARBA00022801"/>
    </source>
</evidence>
<evidence type="ECO:0000256" key="2">
    <source>
        <dbReference type="ARBA" id="ARBA00013274"/>
    </source>
</evidence>
<dbReference type="PANTHER" id="PTHR10728">
    <property type="entry name" value="CYTOSOLIC PHOSPHOLIPASE A2"/>
    <property type="match status" value="1"/>
</dbReference>
<dbReference type="GO" id="GO:0005829">
    <property type="term" value="C:cytosol"/>
    <property type="evidence" value="ECO:0007669"/>
    <property type="project" value="TreeGrafter"/>
</dbReference>
<dbReference type="Proteomes" id="UP000094565">
    <property type="component" value="Chromosome 2"/>
</dbReference>
<evidence type="ECO:0000256" key="3">
    <source>
        <dbReference type="ARBA" id="ARBA00022729"/>
    </source>
</evidence>
<sequence>MALPIVATLLIALGLEFVSAWSPTGGYAPGEVECPDVSSLIRDGSSLSDREQEWVEARHKITDENLKDFLNHANLSDFDVEQFLSSSDHSITIGVAFSGGGYRAMLSGAGQLSALDNRTTGAWEYGLGGLIESTTYITGLSGGNWMLGTVVFNNWTSIEDILNEGEIWDLDNPLYNPGGWNVLETSIFWDDVSDQLDEKEDAGFENSLTDPWGRALSRQFFPGYPSYGAGLTFSTLQSFPEFTNQEIPFPIHVAVGRTPGSQIISLNSTVFEFNAFEMGSWDPSVYGFTDLTYLGTNVTNGVPNNADDDRGCIAGFDNTGFVLGTSSSLFNQFILQLNTSDLSGAIYQIIEHFLTGLSEEEDDIAIYSPNPFYKSTYAGVGAIADNDTLYLVDGGEDNQNVPLQPLLQKERDVDVIFAFDNSADTDLSWPNGSSLVNTYMRQFSSQANGTTFPYVPDTASFLNLNLSSKPTFFGCDARNLTDIVEGTDHIPPLVVYLANRPFSYWSNTSTFKLEYSESEKRGMIQNGFEVSSRLNMTIDEEWRTCVGCAIIRRQQERSNASQTEQCRRCFESYCWSGDIDSATEDIPVNFTTTGATNDENDNSTSISSAHSVVPSKLWYQAPLLLVGFVAFFI</sequence>
<dbReference type="EC" id="3.1.1.5" evidence="2 10"/>
<keyword evidence="6 9" id="KW-0443">Lipid metabolism</keyword>
<dbReference type="SMART" id="SM00022">
    <property type="entry name" value="PLAc"/>
    <property type="match status" value="1"/>
</dbReference>
<evidence type="ECO:0000256" key="7">
    <source>
        <dbReference type="ARBA" id="ARBA00023180"/>
    </source>
</evidence>
<dbReference type="PROSITE" id="PS51210">
    <property type="entry name" value="PLA2C"/>
    <property type="match status" value="1"/>
</dbReference>
<accession>A0A1B2JBD5</accession>
<dbReference type="OrthoDB" id="4084751at2759"/>
<reference evidence="12 13" key="1">
    <citation type="submission" date="2016-02" db="EMBL/GenBank/DDBJ databases">
        <title>Comparative genomic and transcriptomic foundation for Pichia pastoris.</title>
        <authorList>
            <person name="Love K.R."/>
            <person name="Shah K.A."/>
            <person name="Whittaker C.A."/>
            <person name="Wu J."/>
            <person name="Bartlett M.C."/>
            <person name="Ma D."/>
            <person name="Leeson R.L."/>
            <person name="Priest M."/>
            <person name="Young S.K."/>
            <person name="Love J.C."/>
        </authorList>
    </citation>
    <scope>NUCLEOTIDE SEQUENCE [LARGE SCALE GENOMIC DNA]</scope>
    <source>
        <strain evidence="12 13">ATCC 28485</strain>
    </source>
</reference>
<evidence type="ECO:0000256" key="5">
    <source>
        <dbReference type="ARBA" id="ARBA00022963"/>
    </source>
</evidence>
<keyword evidence="3 10" id="KW-0732">Signal</keyword>
<dbReference type="AlphaFoldDB" id="A0A1B2JBD5"/>
<evidence type="ECO:0000256" key="8">
    <source>
        <dbReference type="ARBA" id="ARBA00059407"/>
    </source>
</evidence>